<feature type="domain" description="Disease resistance R13L4/SHOC-2-like LRR" evidence="4">
    <location>
        <begin position="61"/>
        <end position="164"/>
    </location>
</feature>
<dbReference type="EMBL" id="JH370153">
    <property type="protein sequence ID" value="ELA40983.1"/>
    <property type="molecule type" value="Genomic_DNA"/>
</dbReference>
<keyword evidence="2" id="KW-0677">Repeat</keyword>
<dbReference type="Proteomes" id="UP000011082">
    <property type="component" value="Unassembled WGS sequence"/>
</dbReference>
<dbReference type="InterPro" id="IPR003591">
    <property type="entry name" value="Leu-rich_rpt_typical-subtyp"/>
</dbReference>
<evidence type="ECO:0000256" key="3">
    <source>
        <dbReference type="SAM" id="SignalP"/>
    </source>
</evidence>
<dbReference type="PRINTS" id="PR00019">
    <property type="entry name" value="LEURICHRPT"/>
</dbReference>
<dbReference type="OMA" id="NCENSME"/>
<dbReference type="FunFam" id="3.80.10.10:FF:001164">
    <property type="entry name" value="GH01279p"/>
    <property type="match status" value="1"/>
</dbReference>
<sequence length="875" mass="100023">MNIAETRKTYKAIWSLLVLMGATLQSSDNGANPGGIYSFGNYPENETVISICRQGITSIDSNIKRLVKLEKLELSHNNLKALPSEIGELKNLQHLVLSNNKLKTLSDVIGELENLSTLHLDDNELETLPAAIGELENLRDLDLGDNQFESFPTVIRKLKNLERLILDNNKLESFPTVIAELRKLQTLELLGNKLKLLPDEIGELKNLQYLNLSLNKLESLPPEIGELKNLQHLFLGDNKLEILPIAIGELENLQKLYLHRNNLKTLPVEIEKLKELRILQLSGNKLETLPVEIEKLKELRILQLSGNKLETLPVAIGELENLQKLYLNDNKLETLPAAIGELDNLRELCLRNNKLKILPSEIGELGDLQYLDLKNNKLETLPAAIGELKNLRELNLSGNKLETLPIEIEKLSGSMQLLNLRGNNISEVGDGERTVGRRELRAIFGDRVVLSSNSVEYEEDEISVEDVYRELKSKPMHWNFEMLRTLRPQSVPELKCSEEELVRLWNESMFVSKWDRLRPGVIETIEANKTVLVAVYGEGFSALLRTDVDGETRNRNITEIVTKVAENKDSYTRERNISELIGNDKSAFMDMWEKNRCMFIMGDNKRTMDEFIHHIYNPDKEYRRWGMKKRHTGLAKNLLGAILNALSKESDGDVVVSNISGICEGLGYCPDRQISEMMFVHNLLTGDVEEQEGSSLEDRVRKVVETWVGQEKERVFDIAVTPLNVGQNVHVQNFWRHELRNEVGLDFEFQTGIIGREQLMEMDRFRLRPGNALRAFYSIFTPEHMIDVLTGRINSRGRMVSMIAQLICNSTEISDEDKKRMCRWDEKEIPSDLSEDIEYMIGWTLEITREFAKYFLVKMGVIVERAAGGEYPHED</sequence>
<dbReference type="PANTHER" id="PTHR48051:SF45">
    <property type="entry name" value="LEUCINE-RICH REPEAT PROTEIN SHOC-2-LIKE"/>
    <property type="match status" value="1"/>
</dbReference>
<gene>
    <name evidence="5" type="ORF">VICG_02013</name>
</gene>
<dbReference type="InParanoid" id="L2GJC6"/>
<dbReference type="AlphaFoldDB" id="L2GJC6"/>
<dbReference type="SMART" id="SM00364">
    <property type="entry name" value="LRR_BAC"/>
    <property type="match status" value="14"/>
</dbReference>
<proteinExistence type="predicted"/>
<dbReference type="InterPro" id="IPR055414">
    <property type="entry name" value="LRR_R13L4/SHOC2-like"/>
</dbReference>
<dbReference type="InterPro" id="IPR032675">
    <property type="entry name" value="LRR_dom_sf"/>
</dbReference>
<dbReference type="SMART" id="SM00365">
    <property type="entry name" value="LRR_SD22"/>
    <property type="match status" value="9"/>
</dbReference>
<organism evidence="5 6">
    <name type="scientific">Vittaforma corneae (strain ATCC 50505)</name>
    <name type="common">Microsporidian parasite</name>
    <name type="synonym">Nosema corneum</name>
    <dbReference type="NCBI Taxonomy" id="993615"/>
    <lineage>
        <taxon>Eukaryota</taxon>
        <taxon>Fungi</taxon>
        <taxon>Fungi incertae sedis</taxon>
        <taxon>Microsporidia</taxon>
        <taxon>Nosematidae</taxon>
        <taxon>Vittaforma</taxon>
    </lineage>
</organism>
<dbReference type="GO" id="GO:0005737">
    <property type="term" value="C:cytoplasm"/>
    <property type="evidence" value="ECO:0007669"/>
    <property type="project" value="TreeGrafter"/>
</dbReference>
<evidence type="ECO:0000259" key="4">
    <source>
        <dbReference type="Pfam" id="PF23598"/>
    </source>
</evidence>
<feature type="chain" id="PRO_5003959925" description="Disease resistance R13L4/SHOC-2-like LRR domain-containing protein" evidence="3">
    <location>
        <begin position="28"/>
        <end position="875"/>
    </location>
</feature>
<dbReference type="VEuPathDB" id="MicrosporidiaDB:VICG_02013"/>
<dbReference type="Pfam" id="PF12799">
    <property type="entry name" value="LRR_4"/>
    <property type="match status" value="1"/>
</dbReference>
<protein>
    <recommendedName>
        <fullName evidence="4">Disease resistance R13L4/SHOC-2-like LRR domain-containing protein</fullName>
    </recommendedName>
</protein>
<dbReference type="OrthoDB" id="2021138at2759"/>
<evidence type="ECO:0000256" key="2">
    <source>
        <dbReference type="ARBA" id="ARBA00022737"/>
    </source>
</evidence>
<dbReference type="InterPro" id="IPR001611">
    <property type="entry name" value="Leu-rich_rpt"/>
</dbReference>
<dbReference type="GeneID" id="19882723"/>
<evidence type="ECO:0000313" key="5">
    <source>
        <dbReference type="EMBL" id="ELA40983.1"/>
    </source>
</evidence>
<reference evidence="6" key="1">
    <citation type="submission" date="2011-05" db="EMBL/GenBank/DDBJ databases">
        <title>The genome sequence of Vittaforma corneae strain ATCC 50505.</title>
        <authorList>
            <consortium name="The Broad Institute Genome Sequencing Platform"/>
            <person name="Cuomo C."/>
            <person name="Didier E."/>
            <person name="Bowers L."/>
            <person name="Young S.K."/>
            <person name="Zeng Q."/>
            <person name="Gargeya S."/>
            <person name="Fitzgerald M."/>
            <person name="Haas B."/>
            <person name="Abouelleil A."/>
            <person name="Alvarado L."/>
            <person name="Arachchi H.M."/>
            <person name="Berlin A."/>
            <person name="Chapman S.B."/>
            <person name="Gearin G."/>
            <person name="Goldberg J."/>
            <person name="Griggs A."/>
            <person name="Gujja S."/>
            <person name="Hansen M."/>
            <person name="Heiman D."/>
            <person name="Howarth C."/>
            <person name="Larimer J."/>
            <person name="Lui A."/>
            <person name="MacDonald P.J.P."/>
            <person name="McCowen C."/>
            <person name="Montmayeur A."/>
            <person name="Murphy C."/>
            <person name="Neiman D."/>
            <person name="Pearson M."/>
            <person name="Priest M."/>
            <person name="Roberts A."/>
            <person name="Saif S."/>
            <person name="Shea T."/>
            <person name="Sisk P."/>
            <person name="Stolte C."/>
            <person name="Sykes S."/>
            <person name="Wortman J."/>
            <person name="Nusbaum C."/>
            <person name="Birren B."/>
        </authorList>
    </citation>
    <scope>NUCLEOTIDE SEQUENCE [LARGE SCALE GENOMIC DNA]</scope>
    <source>
        <strain evidence="6">ATCC 50505</strain>
    </source>
</reference>
<feature type="signal peptide" evidence="3">
    <location>
        <begin position="1"/>
        <end position="27"/>
    </location>
</feature>
<dbReference type="PROSITE" id="PS51450">
    <property type="entry name" value="LRR"/>
    <property type="match status" value="10"/>
</dbReference>
<keyword evidence="1" id="KW-0433">Leucine-rich repeat</keyword>
<dbReference type="SMART" id="SM00369">
    <property type="entry name" value="LRR_TYP"/>
    <property type="match status" value="15"/>
</dbReference>
<dbReference type="RefSeq" id="XP_007605458.1">
    <property type="nucleotide sequence ID" value="XM_007605396.1"/>
</dbReference>
<evidence type="ECO:0000313" key="6">
    <source>
        <dbReference type="Proteomes" id="UP000011082"/>
    </source>
</evidence>
<accession>L2GJC6</accession>
<dbReference type="Pfam" id="PF13855">
    <property type="entry name" value="LRR_8"/>
    <property type="match status" value="1"/>
</dbReference>
<dbReference type="PANTHER" id="PTHR48051">
    <property type="match status" value="1"/>
</dbReference>
<keyword evidence="6" id="KW-1185">Reference proteome</keyword>
<feature type="domain" description="Disease resistance R13L4/SHOC-2-like LRR" evidence="4">
    <location>
        <begin position="269"/>
        <end position="351"/>
    </location>
</feature>
<evidence type="ECO:0000256" key="1">
    <source>
        <dbReference type="ARBA" id="ARBA00022614"/>
    </source>
</evidence>
<dbReference type="InterPro" id="IPR050216">
    <property type="entry name" value="LRR_domain-containing"/>
</dbReference>
<dbReference type="InterPro" id="IPR025875">
    <property type="entry name" value="Leu-rich_rpt_4"/>
</dbReference>
<dbReference type="SUPFAM" id="SSF52058">
    <property type="entry name" value="L domain-like"/>
    <property type="match status" value="1"/>
</dbReference>
<keyword evidence="3" id="KW-0732">Signal</keyword>
<dbReference type="STRING" id="993615.L2GJC6"/>
<dbReference type="SUPFAM" id="SSF52075">
    <property type="entry name" value="Outer arm dynein light chain 1"/>
    <property type="match status" value="1"/>
</dbReference>
<dbReference type="Gene3D" id="3.80.10.10">
    <property type="entry name" value="Ribonuclease Inhibitor"/>
    <property type="match status" value="4"/>
</dbReference>
<name>L2GJC6_VITCO</name>
<dbReference type="Pfam" id="PF23598">
    <property type="entry name" value="LRR_14"/>
    <property type="match status" value="2"/>
</dbReference>
<dbReference type="HOGENOM" id="CLU_000288_18_15_1"/>